<evidence type="ECO:0000313" key="8">
    <source>
        <dbReference type="Proteomes" id="UP000178116"/>
    </source>
</evidence>
<comment type="subcellular location">
    <subcellularLocation>
        <location evidence="5">Cell membrane</location>
        <topology evidence="5">Peripheral membrane protein</topology>
        <orientation evidence="5">Cytoplasmic side</orientation>
    </subcellularLocation>
    <text evidence="5">Localizes to the Z ring in an FtsZ-dependent manner. Targeted to the membrane through a conserved C-terminal amphipathic helix.</text>
</comment>
<dbReference type="Pfam" id="PF14450">
    <property type="entry name" value="FtsA"/>
    <property type="match status" value="1"/>
</dbReference>
<gene>
    <name evidence="5" type="primary">ftsA</name>
    <name evidence="7" type="ORF">A3A10_02005</name>
</gene>
<comment type="function">
    <text evidence="5">Cell division protein that is involved in the assembly of the Z ring. May serve as a membrane anchor for the Z ring.</text>
</comment>
<dbReference type="InterPro" id="IPR050696">
    <property type="entry name" value="FtsA/MreB"/>
</dbReference>
<dbReference type="HAMAP" id="MF_02033">
    <property type="entry name" value="FtsA"/>
    <property type="match status" value="1"/>
</dbReference>
<dbReference type="GO" id="GO:0009898">
    <property type="term" value="C:cytoplasmic side of plasma membrane"/>
    <property type="evidence" value="ECO:0007669"/>
    <property type="project" value="UniProtKB-UniRule"/>
</dbReference>
<dbReference type="InterPro" id="IPR043129">
    <property type="entry name" value="ATPase_NBD"/>
</dbReference>
<dbReference type="InterPro" id="IPR003494">
    <property type="entry name" value="SHS2_FtsA"/>
</dbReference>
<evidence type="ECO:0000259" key="6">
    <source>
        <dbReference type="SMART" id="SM00842"/>
    </source>
</evidence>
<dbReference type="Proteomes" id="UP000178116">
    <property type="component" value="Unassembled WGS sequence"/>
</dbReference>
<keyword evidence="1 5" id="KW-1003">Cell membrane</keyword>
<dbReference type="AlphaFoldDB" id="A0A1G2LXX6"/>
<feature type="domain" description="SHS2" evidence="6">
    <location>
        <begin position="6"/>
        <end position="195"/>
    </location>
</feature>
<dbReference type="SMART" id="SM00842">
    <property type="entry name" value="FtsA"/>
    <property type="match status" value="1"/>
</dbReference>
<dbReference type="PANTHER" id="PTHR32432:SF4">
    <property type="entry name" value="CELL DIVISION PROTEIN FTSA"/>
    <property type="match status" value="1"/>
</dbReference>
<accession>A0A1G2LXX6</accession>
<comment type="caution">
    <text evidence="7">The sequence shown here is derived from an EMBL/GenBank/DDBJ whole genome shotgun (WGS) entry which is preliminary data.</text>
</comment>
<organism evidence="7 8">
    <name type="scientific">Candidatus Tagabacteria bacterium RIFCSPLOWO2_01_FULL_42_9</name>
    <dbReference type="NCBI Taxonomy" id="1802296"/>
    <lineage>
        <taxon>Bacteria</taxon>
        <taxon>Candidatus Tagaibacteriota</taxon>
    </lineage>
</organism>
<reference evidence="7 8" key="1">
    <citation type="journal article" date="2016" name="Nat. Commun.">
        <title>Thousands of microbial genomes shed light on interconnected biogeochemical processes in an aquifer system.</title>
        <authorList>
            <person name="Anantharaman K."/>
            <person name="Brown C.T."/>
            <person name="Hug L.A."/>
            <person name="Sharon I."/>
            <person name="Castelle C.J."/>
            <person name="Probst A.J."/>
            <person name="Thomas B.C."/>
            <person name="Singh A."/>
            <person name="Wilkins M.J."/>
            <person name="Karaoz U."/>
            <person name="Brodie E.L."/>
            <person name="Williams K.H."/>
            <person name="Hubbard S.S."/>
            <person name="Banfield J.F."/>
        </authorList>
    </citation>
    <scope>NUCLEOTIDE SEQUENCE [LARGE SCALE GENOMIC DNA]</scope>
</reference>
<dbReference type="CDD" id="cd24048">
    <property type="entry name" value="ASKHA_NBD_FtsA"/>
    <property type="match status" value="1"/>
</dbReference>
<dbReference type="EMBL" id="MHRA01000014">
    <property type="protein sequence ID" value="OHA15719.1"/>
    <property type="molecule type" value="Genomic_DNA"/>
</dbReference>
<evidence type="ECO:0000256" key="2">
    <source>
        <dbReference type="ARBA" id="ARBA00022618"/>
    </source>
</evidence>
<keyword evidence="4 5" id="KW-0131">Cell cycle</keyword>
<evidence type="ECO:0000256" key="5">
    <source>
        <dbReference type="HAMAP-Rule" id="MF_02033"/>
    </source>
</evidence>
<comment type="subunit">
    <text evidence="5">Self-interacts. Interacts with FtsZ.</text>
</comment>
<evidence type="ECO:0000313" key="7">
    <source>
        <dbReference type="EMBL" id="OHA15719.1"/>
    </source>
</evidence>
<name>A0A1G2LXX6_9BACT</name>
<dbReference type="NCBIfam" id="TIGR01174">
    <property type="entry name" value="ftsA"/>
    <property type="match status" value="1"/>
</dbReference>
<dbReference type="GO" id="GO:0032153">
    <property type="term" value="C:cell division site"/>
    <property type="evidence" value="ECO:0007669"/>
    <property type="project" value="UniProtKB-UniRule"/>
</dbReference>
<evidence type="ECO:0000256" key="4">
    <source>
        <dbReference type="ARBA" id="ARBA00023306"/>
    </source>
</evidence>
<dbReference type="SUPFAM" id="SSF53067">
    <property type="entry name" value="Actin-like ATPase domain"/>
    <property type="match status" value="2"/>
</dbReference>
<comment type="similarity">
    <text evidence="5">Belongs to the FtsA/MreB family.</text>
</comment>
<dbReference type="PIRSF" id="PIRSF003101">
    <property type="entry name" value="FtsA"/>
    <property type="match status" value="1"/>
</dbReference>
<protein>
    <recommendedName>
        <fullName evidence="5">Cell division protein FtsA</fullName>
    </recommendedName>
</protein>
<dbReference type="Pfam" id="PF02491">
    <property type="entry name" value="SHS2_FTSA"/>
    <property type="match status" value="1"/>
</dbReference>
<dbReference type="Gene3D" id="3.30.420.40">
    <property type="match status" value="3"/>
</dbReference>
<dbReference type="InterPro" id="IPR020823">
    <property type="entry name" value="Cell_div_FtsA"/>
</dbReference>
<keyword evidence="3 5" id="KW-0472">Membrane</keyword>
<evidence type="ECO:0000256" key="3">
    <source>
        <dbReference type="ARBA" id="ARBA00023136"/>
    </source>
</evidence>
<dbReference type="GO" id="GO:0043093">
    <property type="term" value="P:FtsZ-dependent cytokinesis"/>
    <property type="evidence" value="ECO:0007669"/>
    <property type="project" value="UniProtKB-UniRule"/>
</dbReference>
<proteinExistence type="inferred from homology"/>
<sequence>MARDIVIGLDIGTSAVKIAAIEIRSSGELHILTTAQKPSSGLRRGYIVDQDAVIESIRKTAKEAERLTNMPIKHAYLAVGGAKLETVRNRGNVIVSRADNEITSTDVKRAVSQAEAGLNKITNKTIIHRIPFAFKVDGEIVTGRPVGIKGEKLEADVLFITCFSQHLEDRVKSAEAAGIAVDDVVAGPFAASFAALTKHQKEVGAILIDIGAETTSMAVFEENNLISLEVFPFGSAHITNDIAIGLQVPLEEAEELKFNYISDNQKRKLGDIIEARLDDIFELIETHLKKIGRNQLLPAGAVLIGGGANLFNIENLAKTNLKLPAKVGNPAIPLKISDKQIYNPKWTTGLGLCVFGSDESLNPDPENPGPRRPPNPILNWLKHFVP</sequence>
<keyword evidence="2 5" id="KW-0132">Cell division</keyword>
<dbReference type="PANTHER" id="PTHR32432">
    <property type="entry name" value="CELL DIVISION PROTEIN FTSA-RELATED"/>
    <property type="match status" value="1"/>
</dbReference>
<evidence type="ECO:0000256" key="1">
    <source>
        <dbReference type="ARBA" id="ARBA00022475"/>
    </source>
</evidence>